<evidence type="ECO:0000256" key="6">
    <source>
        <dbReference type="SAM" id="Phobius"/>
    </source>
</evidence>
<dbReference type="PANTHER" id="PTHR34478">
    <property type="entry name" value="PROTEIN LEMA"/>
    <property type="match status" value="1"/>
</dbReference>
<dbReference type="GO" id="GO:0016020">
    <property type="term" value="C:membrane"/>
    <property type="evidence" value="ECO:0007669"/>
    <property type="project" value="UniProtKB-SubCell"/>
</dbReference>
<evidence type="ECO:0000256" key="4">
    <source>
        <dbReference type="ARBA" id="ARBA00022989"/>
    </source>
</evidence>
<dbReference type="InterPro" id="IPR023353">
    <property type="entry name" value="LemA-like_dom_sf"/>
</dbReference>
<keyword evidence="8" id="KW-1185">Reference proteome</keyword>
<evidence type="ECO:0000256" key="3">
    <source>
        <dbReference type="ARBA" id="ARBA00022692"/>
    </source>
</evidence>
<comment type="subcellular location">
    <subcellularLocation>
        <location evidence="1">Membrane</location>
        <topology evidence="1">Single-pass membrane protein</topology>
    </subcellularLocation>
</comment>
<name>A0A238W5M3_9FLAO</name>
<reference evidence="7 8" key="1">
    <citation type="submission" date="2017-06" db="EMBL/GenBank/DDBJ databases">
        <authorList>
            <person name="Kim H.J."/>
            <person name="Triplett B.A."/>
        </authorList>
    </citation>
    <scope>NUCLEOTIDE SEQUENCE [LARGE SCALE GENOMIC DNA]</scope>
    <source>
        <strain evidence="7 8">DSM 25597</strain>
    </source>
</reference>
<accession>A0A238W5M3</accession>
<keyword evidence="3 6" id="KW-0812">Transmembrane</keyword>
<feature type="transmembrane region" description="Helical" evidence="6">
    <location>
        <begin position="6"/>
        <end position="30"/>
    </location>
</feature>
<sequence>MTKSTATIIMVVLVIVTLPVFFITIPILIFSYNALVRKKNQVEFSFSGVDVMLKKRYDLIPNVVQSVQKIMTHESTLFEKITALRSKISDGLDTKERFGLENEMSQLLGQLSVTMENYPDIKSNENMMHLQRTLAEMEEQLSASRRAYNASVISFNNSVESIPSNIMAGFLEYKPKIYFEATEIERSTPQVGQLFK</sequence>
<keyword evidence="5 6" id="KW-0472">Membrane</keyword>
<dbReference type="RefSeq" id="WP_089370036.1">
    <property type="nucleotide sequence ID" value="NZ_BMEP01000002.1"/>
</dbReference>
<dbReference type="PANTHER" id="PTHR34478:SF1">
    <property type="entry name" value="PROTEIN LEMA"/>
    <property type="match status" value="1"/>
</dbReference>
<proteinExistence type="inferred from homology"/>
<evidence type="ECO:0000256" key="1">
    <source>
        <dbReference type="ARBA" id="ARBA00004167"/>
    </source>
</evidence>
<organism evidence="7 8">
    <name type="scientific">Dokdonia pacifica</name>
    <dbReference type="NCBI Taxonomy" id="1627892"/>
    <lineage>
        <taxon>Bacteria</taxon>
        <taxon>Pseudomonadati</taxon>
        <taxon>Bacteroidota</taxon>
        <taxon>Flavobacteriia</taxon>
        <taxon>Flavobacteriales</taxon>
        <taxon>Flavobacteriaceae</taxon>
        <taxon>Dokdonia</taxon>
    </lineage>
</organism>
<protein>
    <submittedName>
        <fullName evidence="7">LemA protein</fullName>
    </submittedName>
</protein>
<evidence type="ECO:0000313" key="8">
    <source>
        <dbReference type="Proteomes" id="UP000198379"/>
    </source>
</evidence>
<gene>
    <name evidence="7" type="ORF">SAMN06265376_101716</name>
</gene>
<dbReference type="SUPFAM" id="SSF140478">
    <property type="entry name" value="LemA-like"/>
    <property type="match status" value="1"/>
</dbReference>
<dbReference type="Proteomes" id="UP000198379">
    <property type="component" value="Unassembled WGS sequence"/>
</dbReference>
<dbReference type="EMBL" id="FZNY01000001">
    <property type="protein sequence ID" value="SNR41852.1"/>
    <property type="molecule type" value="Genomic_DNA"/>
</dbReference>
<evidence type="ECO:0000313" key="7">
    <source>
        <dbReference type="EMBL" id="SNR41852.1"/>
    </source>
</evidence>
<keyword evidence="4 6" id="KW-1133">Transmembrane helix</keyword>
<evidence type="ECO:0000256" key="2">
    <source>
        <dbReference type="ARBA" id="ARBA00008854"/>
    </source>
</evidence>
<dbReference type="InterPro" id="IPR007156">
    <property type="entry name" value="MamQ_LemA"/>
</dbReference>
<comment type="similarity">
    <text evidence="2">Belongs to the LemA family.</text>
</comment>
<dbReference type="Gene3D" id="1.20.1440.20">
    <property type="entry name" value="LemA-like domain"/>
    <property type="match status" value="1"/>
</dbReference>
<evidence type="ECO:0000256" key="5">
    <source>
        <dbReference type="ARBA" id="ARBA00023136"/>
    </source>
</evidence>
<dbReference type="OrthoDB" id="9804152at2"/>
<dbReference type="AlphaFoldDB" id="A0A238W5M3"/>
<dbReference type="Pfam" id="PF04011">
    <property type="entry name" value="LemA"/>
    <property type="match status" value="1"/>
</dbReference>